<evidence type="ECO:0000256" key="2">
    <source>
        <dbReference type="ARBA" id="ARBA00023125"/>
    </source>
</evidence>
<dbReference type="InterPro" id="IPR036388">
    <property type="entry name" value="WH-like_DNA-bd_sf"/>
</dbReference>
<dbReference type="PROSITE" id="PS50995">
    <property type="entry name" value="HTH_MARR_2"/>
    <property type="match status" value="1"/>
</dbReference>
<dbReference type="GO" id="GO:0003677">
    <property type="term" value="F:DNA binding"/>
    <property type="evidence" value="ECO:0007669"/>
    <property type="project" value="UniProtKB-KW"/>
</dbReference>
<evidence type="ECO:0000313" key="6">
    <source>
        <dbReference type="Proteomes" id="UP000595349"/>
    </source>
</evidence>
<dbReference type="Proteomes" id="UP000595349">
    <property type="component" value="Chromosome"/>
</dbReference>
<dbReference type="GO" id="GO:0006950">
    <property type="term" value="P:response to stress"/>
    <property type="evidence" value="ECO:0007669"/>
    <property type="project" value="TreeGrafter"/>
</dbReference>
<protein>
    <submittedName>
        <fullName evidence="5">MarR family transcriptional regulator</fullName>
    </submittedName>
</protein>
<dbReference type="InterPro" id="IPR036390">
    <property type="entry name" value="WH_DNA-bd_sf"/>
</dbReference>
<evidence type="ECO:0000256" key="1">
    <source>
        <dbReference type="ARBA" id="ARBA00023015"/>
    </source>
</evidence>
<dbReference type="EMBL" id="CP054706">
    <property type="protein sequence ID" value="QQK79308.1"/>
    <property type="molecule type" value="Genomic_DNA"/>
</dbReference>
<dbReference type="AlphaFoldDB" id="A0A7T7CEQ9"/>
<keyword evidence="2" id="KW-0238">DNA-binding</keyword>
<dbReference type="InterPro" id="IPR055166">
    <property type="entry name" value="Transc_reg_Sar_Rot_HTH"/>
</dbReference>
<keyword evidence="1" id="KW-0805">Transcription regulation</keyword>
<gene>
    <name evidence="5" type="ORF">HUG20_04980</name>
</gene>
<evidence type="ECO:0000313" key="5">
    <source>
        <dbReference type="EMBL" id="QQK79308.1"/>
    </source>
</evidence>
<evidence type="ECO:0000259" key="4">
    <source>
        <dbReference type="PROSITE" id="PS50995"/>
    </source>
</evidence>
<evidence type="ECO:0000256" key="3">
    <source>
        <dbReference type="ARBA" id="ARBA00023163"/>
    </source>
</evidence>
<dbReference type="SUPFAM" id="SSF46785">
    <property type="entry name" value="Winged helix' DNA-binding domain"/>
    <property type="match status" value="1"/>
</dbReference>
<dbReference type="PANTHER" id="PTHR33164">
    <property type="entry name" value="TRANSCRIPTIONAL REGULATOR, MARR FAMILY"/>
    <property type="match status" value="1"/>
</dbReference>
<feature type="domain" description="HTH marR-type" evidence="4">
    <location>
        <begin position="1"/>
        <end position="133"/>
    </location>
</feature>
<name>A0A7T7CEQ9_9BACI</name>
<organism evidence="5 6">
    <name type="scientific">Salicibibacter cibi</name>
    <dbReference type="NCBI Taxonomy" id="2743001"/>
    <lineage>
        <taxon>Bacteria</taxon>
        <taxon>Bacillati</taxon>
        <taxon>Bacillota</taxon>
        <taxon>Bacilli</taxon>
        <taxon>Bacillales</taxon>
        <taxon>Bacillaceae</taxon>
        <taxon>Salicibibacter</taxon>
    </lineage>
</organism>
<dbReference type="SMART" id="SM00347">
    <property type="entry name" value="HTH_MARR"/>
    <property type="match status" value="1"/>
</dbReference>
<dbReference type="Gene3D" id="1.10.10.10">
    <property type="entry name" value="Winged helix-like DNA-binding domain superfamily/Winged helix DNA-binding domain"/>
    <property type="match status" value="1"/>
</dbReference>
<dbReference type="InterPro" id="IPR039422">
    <property type="entry name" value="MarR/SlyA-like"/>
</dbReference>
<keyword evidence="3" id="KW-0804">Transcription</keyword>
<reference evidence="5 6" key="1">
    <citation type="submission" date="2020-06" db="EMBL/GenBank/DDBJ databases">
        <title>Genomic analysis of Salicibibacter sp. NKC21-4.</title>
        <authorList>
            <person name="Oh Y.J."/>
        </authorList>
    </citation>
    <scope>NUCLEOTIDE SEQUENCE [LARGE SCALE GENOMIC DNA]</scope>
    <source>
        <strain evidence="5 6">NKC21-4</strain>
    </source>
</reference>
<proteinExistence type="predicted"/>
<sequence length="141" mass="16214">MDKPSSQRINQYWTDIYYHLHYRHTEQISHQAIRLLQHLDFQGKATVGELADFLSVGHNTASEHIKRLIEKGWLKKLRSAEDERRVFVEITASGKGVLQYNTQLNEEKLATILARLTEEEAATIGYALSILSREAQACSQF</sequence>
<dbReference type="PRINTS" id="PR00598">
    <property type="entry name" value="HTHMARR"/>
</dbReference>
<dbReference type="InterPro" id="IPR000835">
    <property type="entry name" value="HTH_MarR-typ"/>
</dbReference>
<dbReference type="KEGG" id="scib:HUG20_04980"/>
<dbReference type="GO" id="GO:0003700">
    <property type="term" value="F:DNA-binding transcription factor activity"/>
    <property type="evidence" value="ECO:0007669"/>
    <property type="project" value="InterPro"/>
</dbReference>
<dbReference type="RefSeq" id="WP_200088738.1">
    <property type="nucleotide sequence ID" value="NZ_CP054706.1"/>
</dbReference>
<dbReference type="PANTHER" id="PTHR33164:SF89">
    <property type="entry name" value="MARR FAMILY REGULATORY PROTEIN"/>
    <property type="match status" value="1"/>
</dbReference>
<accession>A0A7T7CEQ9</accession>
<keyword evidence="6" id="KW-1185">Reference proteome</keyword>
<dbReference type="Pfam" id="PF22381">
    <property type="entry name" value="Staph_reg_Sar_Rot"/>
    <property type="match status" value="1"/>
</dbReference>